<feature type="active site" description="Proton donor" evidence="8 11">
    <location>
        <position position="173"/>
    </location>
</feature>
<feature type="binding site" evidence="9">
    <location>
        <position position="93"/>
    </location>
    <ligand>
        <name>substrate</name>
    </ligand>
</feature>
<keyword evidence="13" id="KW-0472">Membrane</keyword>
<dbReference type="InterPro" id="IPR001524">
    <property type="entry name" value="Glyco_hydro_6_CS"/>
</dbReference>
<keyword evidence="4" id="KW-1015">Disulfide bond</keyword>
<dbReference type="InterPro" id="IPR036434">
    <property type="entry name" value="Beta_cellobiohydrolase_sf"/>
</dbReference>
<dbReference type="PRINTS" id="PR00733">
    <property type="entry name" value="GLHYDRLASE6"/>
</dbReference>
<dbReference type="AlphaFoldDB" id="A0A9X1LYE4"/>
<evidence type="ECO:0000256" key="1">
    <source>
        <dbReference type="ARBA" id="ARBA00022729"/>
    </source>
</evidence>
<dbReference type="Proteomes" id="UP001139354">
    <property type="component" value="Unassembled WGS sequence"/>
</dbReference>
<feature type="binding site" evidence="9">
    <location>
        <position position="214"/>
    </location>
    <ligand>
        <name>substrate</name>
    </ligand>
</feature>
<dbReference type="Gene3D" id="3.20.20.40">
    <property type="entry name" value="1, 4-beta cellobiohydrolase"/>
    <property type="match status" value="1"/>
</dbReference>
<evidence type="ECO:0000313" key="14">
    <source>
        <dbReference type="EMBL" id="MCC2034011.1"/>
    </source>
</evidence>
<dbReference type="PROSITE" id="PS00656">
    <property type="entry name" value="GLYCOSYL_HYDROL_F6_2"/>
    <property type="match status" value="1"/>
</dbReference>
<keyword evidence="7 12" id="KW-0624">Polysaccharide degradation</keyword>
<evidence type="ECO:0000256" key="8">
    <source>
        <dbReference type="PIRSR" id="PIRSR001100-1"/>
    </source>
</evidence>
<keyword evidence="13" id="KW-1133">Transmembrane helix</keyword>
<keyword evidence="15" id="KW-1185">Reference proteome</keyword>
<keyword evidence="13" id="KW-0812">Transmembrane</keyword>
<evidence type="ECO:0000256" key="13">
    <source>
        <dbReference type="SAM" id="Phobius"/>
    </source>
</evidence>
<reference evidence="14" key="1">
    <citation type="submission" date="2021-04" db="EMBL/GenBank/DDBJ databases">
        <title>Microbacterium tenobrionis sp. nov. and Microbacterium allomyrinae sp. nov., isolated from larvae of Tenobrio molitor and Allomyrina dichotoma, respectively.</title>
        <authorList>
            <person name="Lee S.D."/>
        </authorList>
    </citation>
    <scope>NUCLEOTIDE SEQUENCE</scope>
    <source>
        <strain evidence="14">BWT-G7</strain>
    </source>
</reference>
<feature type="binding site" evidence="9">
    <location>
        <position position="311"/>
    </location>
    <ligand>
        <name>substrate</name>
    </ligand>
</feature>
<proteinExistence type="inferred from homology"/>
<feature type="active site" evidence="10">
    <location>
        <position position="133"/>
    </location>
</feature>
<keyword evidence="1" id="KW-0732">Signal</keyword>
<dbReference type="SUPFAM" id="SSF51989">
    <property type="entry name" value="Glycosyl hydrolases family 6, cellulases"/>
    <property type="match status" value="1"/>
</dbReference>
<evidence type="ECO:0000256" key="9">
    <source>
        <dbReference type="PIRSR" id="PIRSR001100-2"/>
    </source>
</evidence>
<evidence type="ECO:0000256" key="4">
    <source>
        <dbReference type="ARBA" id="ARBA00023157"/>
    </source>
</evidence>
<protein>
    <recommendedName>
        <fullName evidence="12">Glucanase</fullName>
        <ecNumber evidence="12">3.2.1.-</ecNumber>
    </recommendedName>
</protein>
<evidence type="ECO:0000256" key="7">
    <source>
        <dbReference type="ARBA" id="ARBA00023326"/>
    </source>
</evidence>
<feature type="binding site" evidence="9">
    <location>
        <position position="307"/>
    </location>
    <ligand>
        <name>substrate</name>
    </ligand>
</feature>
<feature type="binding site" evidence="9">
    <location>
        <position position="211"/>
    </location>
    <ligand>
        <name>substrate</name>
    </ligand>
</feature>
<comment type="caution">
    <text evidence="14">The sequence shown here is derived from an EMBL/GenBank/DDBJ whole genome shotgun (WGS) entry which is preliminary data.</text>
</comment>
<comment type="similarity">
    <text evidence="12">Belongs to the glycosyl hydrolase family 6.</text>
</comment>
<evidence type="ECO:0000313" key="15">
    <source>
        <dbReference type="Proteomes" id="UP001139354"/>
    </source>
</evidence>
<dbReference type="PROSITE" id="PS00655">
    <property type="entry name" value="GLYCOSYL_HYDROL_F6_1"/>
    <property type="match status" value="1"/>
</dbReference>
<keyword evidence="6 12" id="KW-0326">Glycosidase</keyword>
<evidence type="ECO:0000256" key="11">
    <source>
        <dbReference type="PROSITE-ProRule" id="PRU10057"/>
    </source>
</evidence>
<dbReference type="PANTHER" id="PTHR34876:SF4">
    <property type="entry name" value="1,4-BETA-D-GLUCAN CELLOBIOHYDROLASE C-RELATED"/>
    <property type="match status" value="1"/>
</dbReference>
<dbReference type="InterPro" id="IPR016288">
    <property type="entry name" value="Beta_cellobiohydrolase"/>
</dbReference>
<evidence type="ECO:0000256" key="2">
    <source>
        <dbReference type="ARBA" id="ARBA00022801"/>
    </source>
</evidence>
<evidence type="ECO:0000256" key="10">
    <source>
        <dbReference type="PROSITE-ProRule" id="PRU10056"/>
    </source>
</evidence>
<dbReference type="PIRSF" id="PIRSF001100">
    <property type="entry name" value="Beta_cellobiohydrolase"/>
    <property type="match status" value="1"/>
</dbReference>
<organism evidence="14 15">
    <name type="scientific">Microbacterium allomyrinae</name>
    <dbReference type="NCBI Taxonomy" id="2830666"/>
    <lineage>
        <taxon>Bacteria</taxon>
        <taxon>Bacillati</taxon>
        <taxon>Actinomycetota</taxon>
        <taxon>Actinomycetes</taxon>
        <taxon>Micrococcales</taxon>
        <taxon>Microbacteriaceae</taxon>
        <taxon>Microbacterium</taxon>
    </lineage>
</organism>
<evidence type="ECO:0000256" key="5">
    <source>
        <dbReference type="ARBA" id="ARBA00023277"/>
    </source>
</evidence>
<accession>A0A9X1LYE4</accession>
<name>A0A9X1LYE4_9MICO</name>
<feature type="binding site" evidence="9">
    <location>
        <position position="242"/>
    </location>
    <ligand>
        <name>substrate</name>
    </ligand>
</feature>
<keyword evidence="5 12" id="KW-0119">Carbohydrate metabolism</keyword>
<keyword evidence="3 12" id="KW-0136">Cellulose degradation</keyword>
<dbReference type="EMBL" id="JAGTTN010000009">
    <property type="protein sequence ID" value="MCC2034011.1"/>
    <property type="molecule type" value="Genomic_DNA"/>
</dbReference>
<sequence length="340" mass="34938">MAAPLPTIPARSPRSRRRRVALVAITGVVLVVAIALAVAFAVGQAATAQPPGPGTRIVASDLSAATEAASDAAEGTAEHSAAQYLSEQPTMYWLLPEADPVGVVAERIGHLAAEARAQSARLGVVVYGLPGRDCGNHSAGGLDEDAYTAWTTAIGEALSEASDVSPIVVLEPDSLALAPECGNVADRVRQLSGAIDALASERTWIYVDGGHSSWLAADEMADLIDRLDAGDAIRGFATNVSNYNGTADEIAYAHEVADSSSGLHAIIDTSRNGAGATGEWCNPPGRLVGEPGGSLGDDVIDTNLWIKVPGESDGPCNGGPAAGSWWPESAIDLTRDVVTE</sequence>
<feature type="transmembrane region" description="Helical" evidence="13">
    <location>
        <begin position="20"/>
        <end position="42"/>
    </location>
</feature>
<dbReference type="RefSeq" id="WP_229386013.1">
    <property type="nucleotide sequence ID" value="NZ_JAGTTN010000009.1"/>
</dbReference>
<evidence type="ECO:0000256" key="12">
    <source>
        <dbReference type="RuleBase" id="RU361186"/>
    </source>
</evidence>
<dbReference type="GO" id="GO:0004553">
    <property type="term" value="F:hydrolase activity, hydrolyzing O-glycosyl compounds"/>
    <property type="evidence" value="ECO:0007669"/>
    <property type="project" value="InterPro"/>
</dbReference>
<feature type="active site" description="Proton acceptor" evidence="8">
    <location>
        <position position="313"/>
    </location>
</feature>
<feature type="binding site" evidence="9">
    <location>
        <position position="280"/>
    </location>
    <ligand>
        <name>substrate</name>
    </ligand>
</feature>
<dbReference type="Pfam" id="PF01341">
    <property type="entry name" value="Glyco_hydro_6"/>
    <property type="match status" value="1"/>
</dbReference>
<dbReference type="PANTHER" id="PTHR34876">
    <property type="match status" value="1"/>
</dbReference>
<evidence type="ECO:0000256" key="3">
    <source>
        <dbReference type="ARBA" id="ARBA00023001"/>
    </source>
</evidence>
<dbReference type="EC" id="3.2.1.-" evidence="12"/>
<dbReference type="GO" id="GO:0030245">
    <property type="term" value="P:cellulose catabolic process"/>
    <property type="evidence" value="ECO:0007669"/>
    <property type="project" value="UniProtKB-KW"/>
</dbReference>
<keyword evidence="2 12" id="KW-0378">Hydrolase</keyword>
<evidence type="ECO:0000256" key="6">
    <source>
        <dbReference type="ARBA" id="ARBA00023295"/>
    </source>
</evidence>
<gene>
    <name evidence="14" type="ORF">KEC57_17625</name>
</gene>